<dbReference type="Proteomes" id="UP000275910">
    <property type="component" value="Unassembled WGS sequence"/>
</dbReference>
<dbReference type="EMBL" id="RCTY01000032">
    <property type="protein sequence ID" value="ROU06616.1"/>
    <property type="molecule type" value="Genomic_DNA"/>
</dbReference>
<name>A0A3N2RH14_LYSEN</name>
<dbReference type="GO" id="GO:0072330">
    <property type="term" value="P:monocarboxylic acid biosynthetic process"/>
    <property type="evidence" value="ECO:0007669"/>
    <property type="project" value="UniProtKB-ARBA"/>
</dbReference>
<dbReference type="InterPro" id="IPR020806">
    <property type="entry name" value="PKS_PP-bd"/>
</dbReference>
<dbReference type="FunFam" id="3.30.559.30:FF:000001">
    <property type="entry name" value="Non-ribosomal peptide synthetase"/>
    <property type="match status" value="1"/>
</dbReference>
<dbReference type="GO" id="GO:0005829">
    <property type="term" value="C:cytosol"/>
    <property type="evidence" value="ECO:0007669"/>
    <property type="project" value="TreeGrafter"/>
</dbReference>
<accession>A0A3N2RH14</accession>
<evidence type="ECO:0000256" key="3">
    <source>
        <dbReference type="ARBA" id="ARBA00022450"/>
    </source>
</evidence>
<dbReference type="PROSITE" id="PS50075">
    <property type="entry name" value="CARRIER"/>
    <property type="match status" value="6"/>
</dbReference>
<keyword evidence="5" id="KW-0436">Ligase</keyword>
<dbReference type="GO" id="GO:0044550">
    <property type="term" value="P:secondary metabolite biosynthetic process"/>
    <property type="evidence" value="ECO:0007669"/>
    <property type="project" value="UniProtKB-ARBA"/>
</dbReference>
<dbReference type="Pfam" id="PF00550">
    <property type="entry name" value="PP-binding"/>
    <property type="match status" value="6"/>
</dbReference>
<feature type="domain" description="Carrier" evidence="6">
    <location>
        <begin position="4869"/>
        <end position="4944"/>
    </location>
</feature>
<dbReference type="InterPro" id="IPR045851">
    <property type="entry name" value="AMP-bd_C_sf"/>
</dbReference>
<dbReference type="FunFam" id="3.30.300.30:FF:000010">
    <property type="entry name" value="Enterobactin synthetase component F"/>
    <property type="match status" value="3"/>
</dbReference>
<dbReference type="SUPFAM" id="SSF56801">
    <property type="entry name" value="Acetyl-CoA synthetase-like"/>
    <property type="match status" value="6"/>
</dbReference>
<dbReference type="Gene3D" id="3.40.50.12780">
    <property type="entry name" value="N-terminal domain of ligase-like"/>
    <property type="match status" value="4"/>
</dbReference>
<dbReference type="NCBIfam" id="NF004282">
    <property type="entry name" value="PRK05691.1"/>
    <property type="match status" value="10"/>
</dbReference>
<dbReference type="FunFam" id="1.10.1200.10:FF:000005">
    <property type="entry name" value="Nonribosomal peptide synthetase 1"/>
    <property type="match status" value="1"/>
</dbReference>
<dbReference type="CDD" id="cd19543">
    <property type="entry name" value="DCL_NRPS"/>
    <property type="match status" value="1"/>
</dbReference>
<dbReference type="CDD" id="cd17646">
    <property type="entry name" value="A_NRPS_AB3403-like"/>
    <property type="match status" value="2"/>
</dbReference>
<evidence type="ECO:0000313" key="8">
    <source>
        <dbReference type="Proteomes" id="UP000275910"/>
    </source>
</evidence>
<organism evidence="7 8">
    <name type="scientific">Lysobacter enzymogenes</name>
    <dbReference type="NCBI Taxonomy" id="69"/>
    <lineage>
        <taxon>Bacteria</taxon>
        <taxon>Pseudomonadati</taxon>
        <taxon>Pseudomonadota</taxon>
        <taxon>Gammaproteobacteria</taxon>
        <taxon>Lysobacterales</taxon>
        <taxon>Lysobacteraceae</taxon>
        <taxon>Lysobacter</taxon>
    </lineage>
</organism>
<dbReference type="InterPro" id="IPR009081">
    <property type="entry name" value="PP-bd_ACP"/>
</dbReference>
<dbReference type="PANTHER" id="PTHR45527">
    <property type="entry name" value="NONRIBOSOMAL PEPTIDE SYNTHETASE"/>
    <property type="match status" value="1"/>
</dbReference>
<dbReference type="Gene3D" id="3.30.300.30">
    <property type="match status" value="6"/>
</dbReference>
<dbReference type="InterPro" id="IPR036736">
    <property type="entry name" value="ACP-like_sf"/>
</dbReference>
<gene>
    <name evidence="7" type="ORF">D9T17_13030</name>
</gene>
<dbReference type="Pfam" id="PF00668">
    <property type="entry name" value="Condensation"/>
    <property type="match status" value="7"/>
</dbReference>
<dbReference type="InterPro" id="IPR001242">
    <property type="entry name" value="Condensation_dom"/>
</dbReference>
<feature type="domain" description="Carrier" evidence="6">
    <location>
        <begin position="6972"/>
        <end position="7046"/>
    </location>
</feature>
<dbReference type="SUPFAM" id="SSF47336">
    <property type="entry name" value="ACP-like"/>
    <property type="match status" value="6"/>
</dbReference>
<feature type="domain" description="Carrier" evidence="6">
    <location>
        <begin position="3805"/>
        <end position="3882"/>
    </location>
</feature>
<dbReference type="GO" id="GO:0016874">
    <property type="term" value="F:ligase activity"/>
    <property type="evidence" value="ECO:0007669"/>
    <property type="project" value="UniProtKB-KW"/>
</dbReference>
<dbReference type="Gene3D" id="3.30.559.10">
    <property type="entry name" value="Chloramphenicol acetyltransferase-like domain"/>
    <property type="match status" value="8"/>
</dbReference>
<feature type="domain" description="Carrier" evidence="6">
    <location>
        <begin position="5912"/>
        <end position="5987"/>
    </location>
</feature>
<dbReference type="PROSITE" id="PS00455">
    <property type="entry name" value="AMP_BINDING"/>
    <property type="match status" value="5"/>
</dbReference>
<evidence type="ECO:0000256" key="5">
    <source>
        <dbReference type="ARBA" id="ARBA00022598"/>
    </source>
</evidence>
<dbReference type="FunFam" id="3.30.300.30:FF:000015">
    <property type="entry name" value="Nonribosomal peptide synthase SidD"/>
    <property type="match status" value="1"/>
</dbReference>
<dbReference type="FunFam" id="3.40.50.12780:FF:000012">
    <property type="entry name" value="Non-ribosomal peptide synthetase"/>
    <property type="match status" value="2"/>
</dbReference>
<dbReference type="Gene3D" id="1.10.1200.10">
    <property type="entry name" value="ACP-like"/>
    <property type="match status" value="6"/>
</dbReference>
<evidence type="ECO:0000259" key="6">
    <source>
        <dbReference type="PROSITE" id="PS50075"/>
    </source>
</evidence>
<dbReference type="PROSITE" id="PS00012">
    <property type="entry name" value="PHOSPHOPANTETHEINE"/>
    <property type="match status" value="3"/>
</dbReference>
<dbReference type="CDD" id="cd05930">
    <property type="entry name" value="A_NRPS"/>
    <property type="match status" value="4"/>
</dbReference>
<dbReference type="FunFam" id="1.10.1200.10:FF:000016">
    <property type="entry name" value="Non-ribosomal peptide synthase"/>
    <property type="match status" value="2"/>
</dbReference>
<reference evidence="7 8" key="1">
    <citation type="submission" date="2018-10" db="EMBL/GenBank/DDBJ databases">
        <title>The genome of Lysobacter enzymogenes OH11.</title>
        <authorList>
            <person name="Liu F."/>
            <person name="Zhao Y."/>
            <person name="Qian G."/>
            <person name="Chen Y."/>
            <person name="Xu H."/>
        </authorList>
    </citation>
    <scope>NUCLEOTIDE SEQUENCE [LARGE SCALE GENOMIC DNA]</scope>
    <source>
        <strain evidence="7 8">OH11</strain>
    </source>
</reference>
<dbReference type="Pfam" id="PF13193">
    <property type="entry name" value="AMP-binding_C"/>
    <property type="match status" value="6"/>
</dbReference>
<keyword evidence="3" id="KW-0596">Phosphopantetheine</keyword>
<dbReference type="CDD" id="cd19531">
    <property type="entry name" value="LCL_NRPS-like"/>
    <property type="match status" value="2"/>
</dbReference>
<dbReference type="InterPro" id="IPR042099">
    <property type="entry name" value="ANL_N_sf"/>
</dbReference>
<dbReference type="InterPro" id="IPR000873">
    <property type="entry name" value="AMP-dep_synth/lig_dom"/>
</dbReference>
<dbReference type="SUPFAM" id="SSF52777">
    <property type="entry name" value="CoA-dependent acyltransferases"/>
    <property type="match status" value="15"/>
</dbReference>
<dbReference type="SMART" id="SM00823">
    <property type="entry name" value="PKS_PP"/>
    <property type="match status" value="4"/>
</dbReference>
<dbReference type="InterPro" id="IPR025110">
    <property type="entry name" value="AMP-bd_C"/>
</dbReference>
<feature type="domain" description="Carrier" evidence="6">
    <location>
        <begin position="2260"/>
        <end position="2334"/>
    </location>
</feature>
<evidence type="ECO:0000256" key="4">
    <source>
        <dbReference type="ARBA" id="ARBA00022553"/>
    </source>
</evidence>
<dbReference type="GO" id="GO:0043041">
    <property type="term" value="P:amino acid activation for nonribosomal peptide biosynthetic process"/>
    <property type="evidence" value="ECO:0007669"/>
    <property type="project" value="TreeGrafter"/>
</dbReference>
<dbReference type="FunFam" id="3.40.50.980:FF:000001">
    <property type="entry name" value="Non-ribosomal peptide synthetase"/>
    <property type="match status" value="2"/>
</dbReference>
<comment type="cofactor">
    <cofactor evidence="1">
        <name>pantetheine 4'-phosphate</name>
        <dbReference type="ChEBI" id="CHEBI:47942"/>
    </cofactor>
</comment>
<comment type="similarity">
    <text evidence="2">Belongs to the ATP-dependent AMP-binding enzyme family.</text>
</comment>
<dbReference type="InterPro" id="IPR010071">
    <property type="entry name" value="AA_adenyl_dom"/>
</dbReference>
<evidence type="ECO:0000256" key="2">
    <source>
        <dbReference type="ARBA" id="ARBA00006432"/>
    </source>
</evidence>
<dbReference type="NCBIfam" id="TIGR01733">
    <property type="entry name" value="AA-adenyl-dom"/>
    <property type="match status" value="6"/>
</dbReference>
<dbReference type="InterPro" id="IPR023213">
    <property type="entry name" value="CAT-like_dom_sf"/>
</dbReference>
<evidence type="ECO:0000313" key="7">
    <source>
        <dbReference type="EMBL" id="ROU06616.1"/>
    </source>
</evidence>
<evidence type="ECO:0000256" key="1">
    <source>
        <dbReference type="ARBA" id="ARBA00001957"/>
    </source>
</evidence>
<dbReference type="InterPro" id="IPR006162">
    <property type="entry name" value="Ppantetheine_attach_site"/>
</dbReference>
<dbReference type="FunFam" id="2.30.38.10:FF:000001">
    <property type="entry name" value="Non-ribosomal peptide synthetase PvdI"/>
    <property type="match status" value="2"/>
</dbReference>
<proteinExistence type="inferred from homology"/>
<dbReference type="Gene3D" id="3.40.50.980">
    <property type="match status" value="4"/>
</dbReference>
<dbReference type="PANTHER" id="PTHR45527:SF1">
    <property type="entry name" value="FATTY ACID SYNTHASE"/>
    <property type="match status" value="1"/>
</dbReference>
<dbReference type="Pfam" id="PF00501">
    <property type="entry name" value="AMP-binding"/>
    <property type="match status" value="6"/>
</dbReference>
<dbReference type="FunFam" id="3.30.559.10:FF:000012">
    <property type="entry name" value="Non-ribosomal peptide synthetase"/>
    <property type="match status" value="1"/>
</dbReference>
<dbReference type="Gene3D" id="2.30.38.10">
    <property type="entry name" value="Luciferase, Domain 3"/>
    <property type="match status" value="2"/>
</dbReference>
<dbReference type="Gene3D" id="3.30.559.30">
    <property type="entry name" value="Nonribosomal peptide synthetase, condensation domain"/>
    <property type="match status" value="7"/>
</dbReference>
<feature type="domain" description="Carrier" evidence="6">
    <location>
        <begin position="725"/>
        <end position="799"/>
    </location>
</feature>
<comment type="caution">
    <text evidence="7">The sequence shown here is derived from an EMBL/GenBank/DDBJ whole genome shotgun (WGS) entry which is preliminary data.</text>
</comment>
<protein>
    <submittedName>
        <fullName evidence="7">Amino acid adenylation domain-containing protein</fullName>
    </submittedName>
</protein>
<keyword evidence="4" id="KW-0597">Phosphoprotein</keyword>
<dbReference type="NCBIfam" id="NF003417">
    <property type="entry name" value="PRK04813.1"/>
    <property type="match status" value="6"/>
</dbReference>
<dbReference type="FunFam" id="3.40.50.980:FF:000002">
    <property type="entry name" value="Enterobactin synthetase component F"/>
    <property type="match status" value="2"/>
</dbReference>
<dbReference type="InterPro" id="IPR020845">
    <property type="entry name" value="AMP-binding_CS"/>
</dbReference>
<sequence>MSVEHESTNTVSLPYADHGLDLSSSLNDGNACAQDHGQRRALECAAPAAADLATCVAAWHAALHWLRYNDEPVITCLLGRREGKCWPLTSAVDATTSLGELREQVQRQWREDEAGWLDRDDATHVGLADQLRCHAVLLHGASDPGQTEFALIHERGRWVVDCDASRFSESYQRFAIGLWTRLLAVMADRPETLLSTLDALSDGALQDGAPYDGAVRAHMAGPDAPIAGNLVERFAARVAEHPHKIAVIDGEGRIGFAELDALAERWAQALHEAGAGVGDFVGVCFGRNRRMVAAQLAVLKIGAAFVPMDAQQPAARLQAMADDADMRFVLAEADCAAPIRAALAQAHCLDIDALPAERGPARPRQEQTLAGDDLAYAIFTSGSTGRPKGVKVGHGNLLNFVGHIAELVDADDVVSQFAPFTFDASVAEIHSTLLNGLSLVILPAALIDDPERLQAYMSEHRVSFSAFPPQYAKHLSPERLPYQRTLLTAGSAPDHELIRRWQPHLQYVNAYGPTETTILSTAWHARHLPDPHEPIAIGEPIANTAVRVVNRFNHALPRGAIGELLIGGAGVTHGYLKREDMTRDKFLSFERMRWYRSGDLSCLDERNRLIFAGRVDDQIKLRGHRLEPGEVEAALRQLPGVGAAAVVAVDLDAGKQLVGFCAGAAQPEDAVRAALGQALPAWALPNRLVWLDALPLTVNGKTDYRALRERLAQAAAPQPEQGGDDHADELEQQIARIWSGVLQQPQVSREDNFVHLGGDSLTSLVVMSALKRLGYHATSAQLLARPRLADFAELLRRGGRHAQRDYAGVHGSAPLSPIQGWFFDLDLGNPGDFCQTLAFESAQPLDLERLRRAFAQLADYHDQLRARFVRLGARGREAASWRQDIQPNAGAAAGFELPPLIVRDLAEAEIDAAAARCRDELAGELDLAQAPLFRIAVLRTAQRTRVVWVLHHLLVDTVSHGILLDDLRHLYDADAASAQDVLPGKSLAYLDWSQRLNADAGREPARQLAQWSPLLEAVAATPPLPIASAQGAAGEAAVGEVVVAEHRLSREDSRRLLEQAPDCYRQSAEELVLAATYLALARTLGAQRVAIDVEWHGRDEEYAGAQGLDRTVGWFTSVHPLALAVPAQTGADALGDWLVELKETRAAVPARGRDFYALRYLAQDPSLRAAFAAYRAPQVLFNFSGVIQRQQQGWRTVPMAAIELGAGNASPYALSVEGEIRDGELILSLYHDPAGWPGDSAARFGPALIQALREIVAHCCDPARRRWTPADFPLAGLDRAQAAAVPADAQAQGLYPLTDMQRTMHRHPDTYQVQMVYRMPRAFDAQAWNRASADWVARHDCLRTVVREADGLEPQQLVLARLAFEPRVHRAAAGEGAALAQRLQQQARLQPVRLERAPLFELQAIDDGGEHFHALLSIHHLIHDGWSIDLLLADLLQSYRHHLGEAVPLPAAPLAGMADVVAQQRRLQADPAWLAHWTGLPWAPLSAQLPSALPVETAAQDTRLFTASIDRELGRRVRARASQAGVTANSLWLAGYACLLRYLGGQAQVRCGVIQSGRMEDIAGVETITGCCVNTLPLVLDIDGERALDAVVVSVDRQLARMREGAAFPLSQIHEAVKPRLDDELFATLFNIESHRYGERQDALRPQLVGGYESTNYRFIFGLIERQDGDGELEYGVRIGYDAGLFDEASIAMWLDLYQHLVGLLIDGEGVRWSEAELLPQAWRQRLLHEWNATDHAYSDERCLHELFAEQAARTPQATALVFDGQRLSYAELDARANRLARHLRTLGVGPDRVVGLCAERSLEMIVGVIGILKAGGAWVPLDPELPAQRLAAMVADIGVDLVLTQHRLREQALAQLDTAVRTLELDADWARIAAYDATHDAVAPDSGVGPDDLIYVIFTSGSTGKPKASMNQHRSLVNLMQWLQASYGMDASDVVLQKTPLSFDVSVMEIFWPLLNGATLVIAKPGGHRDPAYLGAMVREHGVTTLNFVPSMLQVFLDEDELRGCTSLRRLFASGEALPGAMAARFLATSDAALYNLFGPTETAIEASGCAVERADSAIVPIGRPLWNTRLYVLDERLRPLPVGVGGELFIGGVAVGRGYLGQPQLTAERFLDSPFVAGERLYRTGDLARWRADGTVEYLGRLDHQVKVRGFRIELGEIEHALAAHEQVRQALVAARDDGARKQLVAYVVPRQWPADEAARSRLIGSFAAKLKAELPEYMVPAAFVLIEAIPRNANGKADRARLPEPDHSAYAHSAFVEPRGELETALWEVWKQVLGSDRFGVDDSFYAIGGDSILAIQVVSRAGKRGIALTPRLLTEEKTIRQIASRLDAAAAPAAVPAVAEPAVDVLTDANAGEASKGEQRLLPIQARFLQGDRAEHGRYVQYADVPLADGIGRAQLQAALQAIVGRHDALRLKFRESAGGWMAQYRAEALSADAWDDAIVEIDADAAQAPATAREHIHAQVDAAMAELDIKQGRLLRWLWLRDANGSRLLWVMHHLVVDVVSWQVLAEDLATAFDQLGRGEAVRLARKGATGYQDWAARLHDYAYSGELDAEKRYWLEQLRAPAAALAFDADGDETPAQSSSRQHELRLSPALTRRLLDQATSRHGLRIHALLAAALGRALGQWQSVDAIRIDLESHGRPDLSGVPGFDGVDLSQTVGWFTALYPLRLERLRDDLRGQLRAAGAALAAVPHAGIGFGVLNELARDEDLEQAREGRESQVLFNYLGAFDPDRGGSRIGARRRRSHALGVEGGVEHGALTLRIDYSERQFQAASIAALAARLERALVEIADDEGGPGAGVGEGSDSADEPAWSLADCTPAELQDLRRHYPALQDLYPCTGMQQGLLLMSDGANPDGVYLTQLRLTLDGADPQRLRAAWVELVRRHPVLRTAFLDRGGERLLQAVMSEVALPWREIDLSALAEDQRETELERALDDERRRAFALGEAPPMRVLLARLDARRHCLAWTHHHALIDGWSMGLLAQELFQAYAGHEENAAPPPYRDYIAWLESRDHQAAADYWQRYLDGLPLAASAALSARLDDEADAAAAGPSEQRAHVLELPVALTAQLDRAFKHEGVSLGTAILAAWGLLQSKYSAEEEVLFGYTTSGRPPELDGIERMVGLFINSLPLRLRIDPAQTLSAWLRQVQSMQLDHGDHGFLPLAAIQRACGARAGQALFNALVVVENFPLDRSLPSMDGEQLRVLDARGVERSDFPLNLIVYPGPRLTLKLAYQSRQFGDAAARAMLDRLGHLLAGFAQGLDQRVGQLSPLSAQERERAVREWNRSEVDYPLHRCAHELFQQQADALGDDDAIVCGDERWSWNRLSARVAQVAAWLRRGGVRPGDRVALALPKRPDLIAAILAIMRAGAAYVPVALDCPPERLAFIAGDAGIGRLLTLRAHAALADGGGLSALCLDEIDAEATDRGADAEALADAEPQSSDSTAYLIYTSGTTGTPKGVALSHRNLVNFSLWLGGAGLYGRGQGFTQFAPHTFDASVGEIFGALLAGATLHLLPDELIQEPRALAAYLGEHAIAFAAFPPPYLQQIDPAQVPANLSILTAGSAPTVELARAWSARCRYVNAYGPTETTVLSSAWMPAADDAELAAGRLSIGRPVSNTTMYVVDAAGQLCAPGLLGEIWIGGAGVAQGYVNRPELTAQQFLDDPWRAGERVYRTGDHGRWLEDGRIEFIGRRDRQIKLRGFRIELGEIENRLREHAGVRDAAVLAHGDGAERRLLAWVVRHDAARAQPQAEFLADLRERLRRALPEYMLPQATMELAQLPLTGNGKLDAKALPAPQIEAGGEGEYIAPRDAIETAIAEVWAAVLKLPAQRIGIDADFFALGGQSLLAMRATAQLRERLGLDVGVADLLQRPVLAELAAQLRGAARDTLPPIVAQPRAADAALPLSFAQQRLWFLSQMQGVSQSYHVPGVLRLRGALDRAALKRALDRIVARHEALRTRFELLGDDPVQRIDPPQVGFALSEHDLRGRDDAEARLRALIERETGAPFDLETGPLARGALVALGADEHALIICMHHIVTDAWSLELTIRELVALYDAFSAASEAGAGQDDPLPPLAVQYADYVDWQRRHLGGEWLQRQGEYWRGALAGAPALLELPTDRPRPAEQRYDGGLVGLRLDRELSDALKRLSQDHGTTLYTTLLSAWALVLGRLSGQHDVVIGSPVANRLQAQVEPLIGFFVNTLALRVDLSGEPSLAQVIERVKQRALEAQAHQQMPFEQVVEALQPPRSLAHTPLFQVMFNWLGEQARTVSARDLRIELEAPDQVAAKFDLSLDLGESDGCIAGGVEFATALFDRASVQRWLGYFERVLRAMVADAAQPARRVPLLDAAERALIAQCNDTHRPELYAQTWVELFDAQAARAPERIVAQCGEQTLTHGELQRRAGRLAVALREAGAGPERVIAVLDQRGLDLLVAIAAVLKSGAAYLPLDPAHPPLRWREILDEAQPQLLLLGDSLGHLREQLDTGATTGRVRSLAELGEAAPLDAPALPVPGPDDLAYVIFTSGSTGKPKGVMIEHRGMVNNMRSKFAPLALSGDDAIAQTASQCFDISVWQLLTAPLLGARTCILDSETVRDPESLLDALERHGVSVWEPVPSVMQAVLPYAKPLPALRWVLPTGEALSRELVARWFEQYPAVPLMNAYGPAECSDDVAFEPILAPVARVAIGAPVANAALHVLDDALEPAPLGAVGEIAVSGPVVGRGYFHRPDETRAAFVANPHAAHERDGRLYLTGDLGRRLGDGRIEYVGRKDFQVKIRGFRVELGEIESALARHPAVREAAVVAAAGAQEGKQLVAFVVAAAPVSPDTLKLHLQALLPDYMVPAAIVLAQALPLSANGKVDRAELAAQTVRAQARGERAPNGRIEVALARMWQDLLRLERVHRDDHFFELGGQWLQAMGLLARLRRELKAELTLAALREAPVLKDLARTVGEALAGRGPARAARAPGWTPLALPALRRWQLQREAARVRHATCVLRLDGGFDRAALERALQLWAARFDALRLRVAEFDEEPLRAPAAAPMAALQVADLGAVDDREAALAACVDEAAYAAFDLADAAPLRASLLRLGEREHALVLAVHALAADQWQPERALAELARLYHQAVEGEGDAAGPAAPVAAEAPALAEEHAGYWRERLAAAPALIELPLDRARALRQDDEGAVVPLRLDAELTAAARALGAAHGASLDTVLLAAWSAALARLSGQSDFVLGRTRADAARGDAPAGAVDLHALRIELPETADVATWIAALQTRIDVDALAPASLAQVVEAAQPAPTLAHAPLFQAVFDWRGVRADAVALGDCAARLQRLPRARAGFELSLELGEGEGGLSGALTYARALLDAATAERWAGYLEHTLRAMIADPAAAVARLDVIGAGERERLLVERAGARRDYPRQLRLHDLFEAQARETPYRIAVTADDGVLTYAQLDARANALARWLRERGVRAGTRVALCLERGVDMVVALYATLKAGGCYVPLDPDYPRDRVAWILENSAPPVVLTHAALVPAALQGLPLDGIELLCMDREREWMDYPQHALAAGDDDAQPHDACYVIYTSGSTGRPKGVVNEHRGVVNRLLWMQEEYGLGERDAVLQKTPYSFDVSVWEFFWPLMVGAKLVMARPNGHKDPAYLGQVVRDAGVTTLHFVPSMLQVFLAIPEAVAGCGRVARVICSGEALPLVLARSFHDYLPNAELHNLYGPTEAAVDVTAWPCRPGDARASVPIGRPIANTRMYVLDRLGQLAPTGATGELYIAGVQVARGYLGQPELTAERFLDDPFVPGERMYRTGDLGRWAADGAIEYLGRTDFQVKIRGFRIELGEIENALLQHAEVREAVVLAREGAGGDKQLCAYVALARLLPAEALKEHLRALLPDYMVPAQFVILDALPLSANGKADRKALLALEVQAEGAAYRAPVGRIELALARIWQELLQVERVGRDDAFFDLGGHSLLAARVIARLRRELKVEVNIAELFAFPVFEDFARAVAQAIDSELPPIVPVKRDGAPMPLSFAQQRLWFLAQMEGVAETYHVPAVLRLRGELDRAALRRALDRIVDRHETLRTRFVLVDGEPMQRIDPPGAGFALDECDLRGVAGAEARLRELMDEEACAPFDLAAGPMVRGRLVALADDDHAVLITQHHIVTDEWSLDVTLREFGALYNAYHGGGEDPLPALPVQYADYAAWQHAWLSGERLQSQVDYWAQALAGAPALLELPTDRPRPAQQAYDGAVYEFELDRELTDALKALSRRCDATLFMTLLAAWSVVLGRLSGQRDLVVGSPIANRMQLEIEPLIGLFINTLALRVDLSADPSGEQLLEQVRQRTLSAQRHQQMPFEQVVEVVQPPRSLAYSSIFQVMINWKPEATQALQLDGLTLAPQRAPYVLSKFDLTLDLAEADGRIVGSMEYATALFDRDTIARHVGYLTRVLQALAADASRPVRAIELLGDDEKALLHGFNDTYRPELIDRTWPRMFLDQVALTPERIAVECEQHRLSYAELEARSAALAQTLRAQGAGPGSIVALLDQRGTDLLTMIVATLRAGAAYLPLDPTHPPQRWLEILDEAQPGLLWVGEALAMERRWLKRKWKGERVRSLAELDAAAVADPAPLPLPALDDLAYVIFTSGSTGKPKGVMIEHRGMINNMRSKFAPLSLSGEDVIAQTASQCFDISVWQFLTAPLLGARVSIIGSETTRDPGALLDRLDAQGVTVWEPVPSVMQAVLPYRKPLPALRWVLPTGEALPRELVARWFEQYPDVPLMNAYGPAECSDDVSFQPILGPVDRVLIGTPVANAHLHIVDEQLRLVPLGAVGEIGVSGPVVGRGYLNRPDETESKFRPNPYARHEADRRLYLTGDLGRRLPDGGIEYVGRKDFQVKIRGFRIELGEIESCLAQHPAVTEAIVAARELGHGDKQLVAYVVQEGGVDGGVGVEALKAHLRNALPDYMVPAAIVMLEAMPLNANGKVDRNALPAPSMAALQQAEYEAPASAAERAIAETWQELLELPQVGRDDSFFELGGNSILLIRMLSRLRERDLDFSVTDVYQLRTVKALAEAATPRAVGVDEWLRGQGWAHRRVALDPTGQARSVLLLARAGDEPARRGELQRVLAAAEDAPDFVRIEDDPAAAAAALESAGLAALALPPPACPAVARFDAQRAQWREALRAAPVVEDFGFGAMQRSLLAWNRRDSVEVFEIAGWYGAEELRAGFAALCAEQELLRAMPDAQDAQWRLLAPQALAAAPLPHLDLRGADRMRQDLELAELVESLHRDGSGAPLAYSAGWVSLSDTRHCLVFAVDHLIWDGVSARVLRERLLQHLWRQAQAPKHGYRDYLQAVQAACTAQAREAADQVLGHAALAQTLDATARRLRARAAQPLRVFSASVPVAAQATAAEQAFETFKRWALGLTGLERVSIVLNHHGRELGERAYFDLFGLFLDKIPFAVAADTSLVELSDRTAFLQSQGLHYATLEAAGAGSTRAPTLPALAEEVQFNFQTEAASAVAAGLDEDYLLAKLGDFRGLLFEAAVADGRLIVHCACRSDDPEAAQAALEAACRGEILAAAAEPESLEAP</sequence>
<dbReference type="GO" id="GO:0031177">
    <property type="term" value="F:phosphopantetheine binding"/>
    <property type="evidence" value="ECO:0007669"/>
    <property type="project" value="InterPro"/>
</dbReference>